<dbReference type="OrthoDB" id="215418at2"/>
<name>A0A2S8FNS2_9BACT</name>
<accession>A0A2S8FNS2</accession>
<reference evidence="2 3" key="1">
    <citation type="submission" date="2018-02" db="EMBL/GenBank/DDBJ databases">
        <title>Comparative genomes isolates from brazilian mangrove.</title>
        <authorList>
            <person name="Araujo J.E."/>
            <person name="Taketani R.G."/>
            <person name="Silva M.C.P."/>
            <person name="Loureco M.V."/>
            <person name="Andreote F.D."/>
        </authorList>
    </citation>
    <scope>NUCLEOTIDE SEQUENCE [LARGE SCALE GENOMIC DNA]</scope>
    <source>
        <strain evidence="2 3">NAP PRIS-MGV</strain>
    </source>
</reference>
<evidence type="ECO:0000313" key="3">
    <source>
        <dbReference type="Proteomes" id="UP000239388"/>
    </source>
</evidence>
<dbReference type="RefSeq" id="WP_105355251.1">
    <property type="nucleotide sequence ID" value="NZ_PUIB01000017.1"/>
</dbReference>
<dbReference type="Pfam" id="PF19920">
    <property type="entry name" value="bpX4"/>
    <property type="match status" value="1"/>
</dbReference>
<proteinExistence type="predicted"/>
<gene>
    <name evidence="2" type="ORF">C5Y98_15425</name>
</gene>
<sequence length="221" mass="24315">MVHTGNGMDYSRFLEILLSEGRGVVPTVGPIEEPSRQQGAEVLAKYELVWRRNLPRPVPQFQADAANWAGENLFRACQFSVFRDADESIMRTALQTPCPVASSPEVHYSVDLTYRFLPDIAKSVRTAAAKDPLLDVLTGWGQAWPLSSVGMPDLGEVNVDGFVNHPGLLQLYVDRILAVKDQTRISHPLVKQQLLTSVGVHRNLAAGLNLGELQQESGVSE</sequence>
<dbReference type="AlphaFoldDB" id="A0A2S8FNS2"/>
<dbReference type="EMBL" id="PUIB01000017">
    <property type="protein sequence ID" value="PQO33630.1"/>
    <property type="molecule type" value="Genomic_DNA"/>
</dbReference>
<dbReference type="InterPro" id="IPR045549">
    <property type="entry name" value="bpX4"/>
</dbReference>
<feature type="domain" description="MoxR-vWA-beta-propeller ternary system" evidence="1">
    <location>
        <begin position="11"/>
        <end position="205"/>
    </location>
</feature>
<protein>
    <recommendedName>
        <fullName evidence="1">MoxR-vWA-beta-propeller ternary system domain-containing protein</fullName>
    </recommendedName>
</protein>
<evidence type="ECO:0000259" key="1">
    <source>
        <dbReference type="Pfam" id="PF19920"/>
    </source>
</evidence>
<organism evidence="2 3">
    <name type="scientific">Blastopirellula marina</name>
    <dbReference type="NCBI Taxonomy" id="124"/>
    <lineage>
        <taxon>Bacteria</taxon>
        <taxon>Pseudomonadati</taxon>
        <taxon>Planctomycetota</taxon>
        <taxon>Planctomycetia</taxon>
        <taxon>Pirellulales</taxon>
        <taxon>Pirellulaceae</taxon>
        <taxon>Blastopirellula</taxon>
    </lineage>
</organism>
<dbReference type="Proteomes" id="UP000239388">
    <property type="component" value="Unassembled WGS sequence"/>
</dbReference>
<comment type="caution">
    <text evidence="2">The sequence shown here is derived from an EMBL/GenBank/DDBJ whole genome shotgun (WGS) entry which is preliminary data.</text>
</comment>
<evidence type="ECO:0000313" key="2">
    <source>
        <dbReference type="EMBL" id="PQO33630.1"/>
    </source>
</evidence>